<feature type="transmembrane region" description="Helical" evidence="1">
    <location>
        <begin position="6"/>
        <end position="23"/>
    </location>
</feature>
<dbReference type="EMBL" id="CP053979">
    <property type="protein sequence ID" value="QKH22771.1"/>
    <property type="molecule type" value="Genomic_DNA"/>
</dbReference>
<keyword evidence="1" id="KW-0812">Transmembrane</keyword>
<evidence type="ECO:0000313" key="5">
    <source>
        <dbReference type="Proteomes" id="UP000031876"/>
    </source>
</evidence>
<evidence type="ECO:0000256" key="1">
    <source>
        <dbReference type="SAM" id="Phobius"/>
    </source>
</evidence>
<dbReference type="Proteomes" id="UP000031876">
    <property type="component" value="Plasmid 2"/>
</dbReference>
<keyword evidence="4" id="KW-0614">Plasmid</keyword>
<keyword evidence="1" id="KW-0472">Membrane</keyword>
<evidence type="ECO:0000313" key="4">
    <source>
        <dbReference type="EMBL" id="QKH22771.1"/>
    </source>
</evidence>
<proteinExistence type="predicted"/>
<evidence type="ECO:0000313" key="3">
    <source>
        <dbReference type="EMBL" id="MDR4174895.1"/>
    </source>
</evidence>
<geneLocation type="plasmid" evidence="2 5">
    <name>2</name>
</geneLocation>
<dbReference type="Proteomes" id="UP001181533">
    <property type="component" value="Unassembled WGS sequence"/>
</dbReference>
<protein>
    <submittedName>
        <fullName evidence="2">Membrane protein</fullName>
    </submittedName>
</protein>
<gene>
    <name evidence="2" type="ORF">BF38_5786</name>
    <name evidence="3" type="ORF">FO599_01950</name>
    <name evidence="4" type="ORF">FOC89_01940</name>
</gene>
<reference evidence="3" key="2">
    <citation type="submission" date="2019-07" db="EMBL/GenBank/DDBJ databases">
        <title>Phylogenomic Reclassification of ATCC Bacillus Strains and Various Taxa within the Genus Bacillus.</title>
        <authorList>
            <person name="Riojas M.A."/>
            <person name="Frank A.M."/>
            <person name="Fenn S.L."/>
            <person name="King S.P."/>
            <person name="Brower S.M."/>
            <person name="Hazbon M.H."/>
        </authorList>
    </citation>
    <scope>NUCLEOTIDE SEQUENCE</scope>
    <source>
        <strain evidence="3">ATCC 35646</strain>
    </source>
</reference>
<geneLocation type="plasmid" evidence="4 6">
    <name>unnamed3</name>
</geneLocation>
<sequence>MQTVWFIVLTIIALLVSVLNVYSTRTVLSKASKEEGVDAEKEKGSAVVLVTLLFIMCTGTSFVAGSMEISLKLIGYYIGITIIMCLVPVVFLKLRKKHELLSNLVPVFAIFVLFYPMSELINMMFTVWKEITDIPYPYINFISWWWE</sequence>
<reference evidence="4 6" key="3">
    <citation type="submission" date="2020-05" db="EMBL/GenBank/DDBJ databases">
        <title>FDA dAtabase for Regulatory Grade micrObial Sequences (FDA-ARGOS): Supporting development and validation of Infectious Disease Dx tests.</title>
        <authorList>
            <person name="Nelson B."/>
            <person name="Plummer A."/>
            <person name="Tallon L."/>
            <person name="Sadzewicz L."/>
            <person name="Zhao X."/>
            <person name="Vavikolanu K."/>
            <person name="Mehta A."/>
            <person name="Aluvathingal J."/>
            <person name="Nadendla S."/>
            <person name="Myers T."/>
            <person name="Yan Y."/>
            <person name="Sichtig H."/>
        </authorList>
    </citation>
    <scope>NUCLEOTIDE SEQUENCE [LARGE SCALE GENOMIC DNA]</scope>
    <source>
        <strain evidence="4 6">FDAARGOS_795</strain>
        <plasmid evidence="4 6">unnamed3</plasmid>
    </source>
</reference>
<dbReference type="KEGG" id="btw:BF38_5786"/>
<dbReference type="AlphaFoldDB" id="A0A0B5N7Y9"/>
<evidence type="ECO:0000313" key="6">
    <source>
        <dbReference type="Proteomes" id="UP000501107"/>
    </source>
</evidence>
<organism evidence="4 6">
    <name type="scientific">Bacillus thuringiensis</name>
    <dbReference type="NCBI Taxonomy" id="1428"/>
    <lineage>
        <taxon>Bacteria</taxon>
        <taxon>Bacillati</taxon>
        <taxon>Bacillota</taxon>
        <taxon>Bacilli</taxon>
        <taxon>Bacillales</taxon>
        <taxon>Bacillaceae</taxon>
        <taxon>Bacillus</taxon>
        <taxon>Bacillus cereus group</taxon>
    </lineage>
</organism>
<feature type="transmembrane region" description="Helical" evidence="1">
    <location>
        <begin position="73"/>
        <end position="92"/>
    </location>
</feature>
<keyword evidence="1" id="KW-1133">Transmembrane helix</keyword>
<accession>A0A0B5N7Y9</accession>
<dbReference type="RefSeq" id="WP_001195399.1">
    <property type="nucleotide sequence ID" value="NZ_CP009334.1"/>
</dbReference>
<reference evidence="2 5" key="1">
    <citation type="journal article" date="2015" name="Genome Announc.">
        <title>Complete genome sequences for 35 biothreat assay-relevant bacillus species.</title>
        <authorList>
            <person name="Johnson S.L."/>
            <person name="Daligault H.E."/>
            <person name="Davenport K.W."/>
            <person name="Jaissle J."/>
            <person name="Frey K.G."/>
            <person name="Ladner J.T."/>
            <person name="Broomall S.M."/>
            <person name="Bishop-Lilly K.A."/>
            <person name="Bruce D.C."/>
            <person name="Gibbons H.S."/>
            <person name="Coyne S.R."/>
            <person name="Lo C.C."/>
            <person name="Meincke L."/>
            <person name="Munk A.C."/>
            <person name="Koroleva G.I."/>
            <person name="Rosenzweig C.N."/>
            <person name="Palacios G.F."/>
            <person name="Redden C.L."/>
            <person name="Minogue T.D."/>
            <person name="Chain P.S."/>
        </authorList>
    </citation>
    <scope>NUCLEOTIDE SEQUENCE [LARGE SCALE GENOMIC DNA]</scope>
    <source>
        <strain evidence="2 5">HD1011</strain>
        <plasmid evidence="2 5">2</plasmid>
    </source>
</reference>
<feature type="transmembrane region" description="Helical" evidence="1">
    <location>
        <begin position="44"/>
        <end position="67"/>
    </location>
</feature>
<evidence type="ECO:0000313" key="2">
    <source>
        <dbReference type="EMBL" id="AJG73879.1"/>
    </source>
</evidence>
<dbReference type="Proteomes" id="UP000501107">
    <property type="component" value="Plasmid unnamed3"/>
</dbReference>
<name>A0A0B5N7Y9_BACTU</name>
<dbReference type="EMBL" id="CP009334">
    <property type="protein sequence ID" value="AJG73879.1"/>
    <property type="molecule type" value="Genomic_DNA"/>
</dbReference>
<feature type="transmembrane region" description="Helical" evidence="1">
    <location>
        <begin position="104"/>
        <end position="128"/>
    </location>
</feature>
<dbReference type="EMBL" id="VKQN01000001">
    <property type="protein sequence ID" value="MDR4174895.1"/>
    <property type="molecule type" value="Genomic_DNA"/>
</dbReference>